<proteinExistence type="predicted"/>
<gene>
    <name evidence="2" type="ORF">DFH08DRAFT_698557</name>
</gene>
<keyword evidence="3" id="KW-1185">Reference proteome</keyword>
<dbReference type="AlphaFoldDB" id="A0AAD7A3D8"/>
<protein>
    <submittedName>
        <fullName evidence="2">Uncharacterized protein</fullName>
    </submittedName>
</protein>
<reference evidence="2" key="1">
    <citation type="submission" date="2023-03" db="EMBL/GenBank/DDBJ databases">
        <title>Massive genome expansion in bonnet fungi (Mycena s.s.) driven by repeated elements and novel gene families across ecological guilds.</title>
        <authorList>
            <consortium name="Lawrence Berkeley National Laboratory"/>
            <person name="Harder C.B."/>
            <person name="Miyauchi S."/>
            <person name="Viragh M."/>
            <person name="Kuo A."/>
            <person name="Thoen E."/>
            <person name="Andreopoulos B."/>
            <person name="Lu D."/>
            <person name="Skrede I."/>
            <person name="Drula E."/>
            <person name="Henrissat B."/>
            <person name="Morin E."/>
            <person name="Kohler A."/>
            <person name="Barry K."/>
            <person name="LaButti K."/>
            <person name="Morin E."/>
            <person name="Salamov A."/>
            <person name="Lipzen A."/>
            <person name="Mereny Z."/>
            <person name="Hegedus B."/>
            <person name="Baldrian P."/>
            <person name="Stursova M."/>
            <person name="Weitz H."/>
            <person name="Taylor A."/>
            <person name="Grigoriev I.V."/>
            <person name="Nagy L.G."/>
            <person name="Martin F."/>
            <person name="Kauserud H."/>
        </authorList>
    </citation>
    <scope>NUCLEOTIDE SEQUENCE</scope>
    <source>
        <strain evidence="2">CBHHK002</strain>
    </source>
</reference>
<evidence type="ECO:0000256" key="1">
    <source>
        <dbReference type="SAM" id="MobiDB-lite"/>
    </source>
</evidence>
<feature type="compositionally biased region" description="Pro residues" evidence="1">
    <location>
        <begin position="17"/>
        <end position="27"/>
    </location>
</feature>
<evidence type="ECO:0000313" key="2">
    <source>
        <dbReference type="EMBL" id="KAJ7348722.1"/>
    </source>
</evidence>
<evidence type="ECO:0000313" key="3">
    <source>
        <dbReference type="Proteomes" id="UP001218218"/>
    </source>
</evidence>
<organism evidence="2 3">
    <name type="scientific">Mycena albidolilacea</name>
    <dbReference type="NCBI Taxonomy" id="1033008"/>
    <lineage>
        <taxon>Eukaryota</taxon>
        <taxon>Fungi</taxon>
        <taxon>Dikarya</taxon>
        <taxon>Basidiomycota</taxon>
        <taxon>Agaricomycotina</taxon>
        <taxon>Agaricomycetes</taxon>
        <taxon>Agaricomycetidae</taxon>
        <taxon>Agaricales</taxon>
        <taxon>Marasmiineae</taxon>
        <taxon>Mycenaceae</taxon>
        <taxon>Mycena</taxon>
    </lineage>
</organism>
<accession>A0AAD7A3D8</accession>
<dbReference type="EMBL" id="JARIHO010000017">
    <property type="protein sequence ID" value="KAJ7348722.1"/>
    <property type="molecule type" value="Genomic_DNA"/>
</dbReference>
<comment type="caution">
    <text evidence="2">The sequence shown here is derived from an EMBL/GenBank/DDBJ whole genome shotgun (WGS) entry which is preliminary data.</text>
</comment>
<feature type="region of interest" description="Disordered" evidence="1">
    <location>
        <begin position="1"/>
        <end position="27"/>
    </location>
</feature>
<dbReference type="Proteomes" id="UP001218218">
    <property type="component" value="Unassembled WGS sequence"/>
</dbReference>
<name>A0AAD7A3D8_9AGAR</name>
<sequence length="222" mass="24016">MDVDPAPVLPASHTAGTPPPILPPSPSPLRASCPVKYTAVLALLDTGVERGIWKSAVDAWLTLEHATGFQVSGKALPAGGRPGAVSWWVQRGRGTTRIPAGLDAEDEREDFYAAVVSWWLSVNPGWRKEGVEDAEGFETRGLIQRVGGDLGALPSGLNGLTSVLACLAWWYRVAKVLEGAPSWRKLVEDVVWVLNEKHRAFVHKRAASDALENPTSKRARVE</sequence>